<dbReference type="RefSeq" id="WP_116270357.1">
    <property type="nucleotide sequence ID" value="NZ_BGZJ01000001.1"/>
</dbReference>
<dbReference type="OrthoDB" id="9809288at2"/>
<evidence type="ECO:0000256" key="3">
    <source>
        <dbReference type="ARBA" id="ARBA00022630"/>
    </source>
</evidence>
<name>A0A388SHD4_9BURK</name>
<evidence type="ECO:0000313" key="7">
    <source>
        <dbReference type="EMBL" id="GBO94094.1"/>
    </source>
</evidence>
<organism evidence="7 8">
    <name type="scientific">Mesosutterella multiformis</name>
    <dbReference type="NCBI Taxonomy" id="2259133"/>
    <lineage>
        <taxon>Bacteria</taxon>
        <taxon>Pseudomonadati</taxon>
        <taxon>Pseudomonadota</taxon>
        <taxon>Betaproteobacteria</taxon>
        <taxon>Burkholderiales</taxon>
        <taxon>Sutterellaceae</taxon>
        <taxon>Mesosutterella</taxon>
    </lineage>
</organism>
<keyword evidence="3" id="KW-0285">Flavoprotein</keyword>
<dbReference type="Proteomes" id="UP000266091">
    <property type="component" value="Unassembled WGS sequence"/>
</dbReference>
<dbReference type="SUPFAM" id="SSF55469">
    <property type="entry name" value="FMN-dependent nitroreductase-like"/>
    <property type="match status" value="1"/>
</dbReference>
<gene>
    <name evidence="7" type="primary">yfkO</name>
    <name evidence="7" type="ORF">MESMUL_14480</name>
</gene>
<accession>A0A388SHD4</accession>
<dbReference type="InterPro" id="IPR029479">
    <property type="entry name" value="Nitroreductase"/>
</dbReference>
<proteinExistence type="inferred from homology"/>
<evidence type="ECO:0000259" key="6">
    <source>
        <dbReference type="Pfam" id="PF00881"/>
    </source>
</evidence>
<comment type="caution">
    <text evidence="7">The sequence shown here is derived from an EMBL/GenBank/DDBJ whole genome shotgun (WGS) entry which is preliminary data.</text>
</comment>
<keyword evidence="4" id="KW-0288">FMN</keyword>
<feature type="domain" description="Nitroreductase" evidence="6">
    <location>
        <begin position="9"/>
        <end position="191"/>
    </location>
</feature>
<protein>
    <submittedName>
        <fullName evidence="7">Putative NAD(P)H nitroreductase YfkO</fullName>
    </submittedName>
</protein>
<evidence type="ECO:0000256" key="4">
    <source>
        <dbReference type="ARBA" id="ARBA00022643"/>
    </source>
</evidence>
<comment type="cofactor">
    <cofactor evidence="1">
        <name>FMN</name>
        <dbReference type="ChEBI" id="CHEBI:58210"/>
    </cofactor>
</comment>
<dbReference type="GO" id="GO:0016491">
    <property type="term" value="F:oxidoreductase activity"/>
    <property type="evidence" value="ECO:0007669"/>
    <property type="project" value="UniProtKB-KW"/>
</dbReference>
<dbReference type="Pfam" id="PF00881">
    <property type="entry name" value="Nitroreductase"/>
    <property type="match status" value="1"/>
</dbReference>
<evidence type="ECO:0000256" key="1">
    <source>
        <dbReference type="ARBA" id="ARBA00001917"/>
    </source>
</evidence>
<dbReference type="PANTHER" id="PTHR43673">
    <property type="entry name" value="NAD(P)H NITROREDUCTASE YDGI-RELATED"/>
    <property type="match status" value="1"/>
</dbReference>
<dbReference type="InterPro" id="IPR000415">
    <property type="entry name" value="Nitroreductase-like"/>
</dbReference>
<keyword evidence="8" id="KW-1185">Reference proteome</keyword>
<evidence type="ECO:0000313" key="8">
    <source>
        <dbReference type="Proteomes" id="UP000266091"/>
    </source>
</evidence>
<reference evidence="7 8" key="1">
    <citation type="journal article" date="2018" name="Int. J. Syst. Evol. Microbiol.">
        <title>Mesosutterella multiformis gen. nov., sp. nov., a member of the family Sutterellaceae and Sutterella megalosphaeroides sp. nov., isolated from human faeces.</title>
        <authorList>
            <person name="Sakamoto M."/>
            <person name="Ikeyama N."/>
            <person name="Kunihiro T."/>
            <person name="Iino T."/>
            <person name="Yuki M."/>
            <person name="Ohkuma M."/>
        </authorList>
    </citation>
    <scope>NUCLEOTIDE SEQUENCE [LARGE SCALE GENOMIC DNA]</scope>
    <source>
        <strain evidence="7 8">4NBBH2</strain>
    </source>
</reference>
<dbReference type="Gene3D" id="3.40.109.10">
    <property type="entry name" value="NADH Oxidase"/>
    <property type="match status" value="1"/>
</dbReference>
<comment type="similarity">
    <text evidence="2">Belongs to the nitroreductase family.</text>
</comment>
<evidence type="ECO:0000256" key="2">
    <source>
        <dbReference type="ARBA" id="ARBA00007118"/>
    </source>
</evidence>
<dbReference type="PANTHER" id="PTHR43673:SF2">
    <property type="entry name" value="NITROREDUCTASE"/>
    <property type="match status" value="1"/>
</dbReference>
<keyword evidence="5" id="KW-0560">Oxidoreductase</keyword>
<evidence type="ECO:0000256" key="5">
    <source>
        <dbReference type="ARBA" id="ARBA00023002"/>
    </source>
</evidence>
<dbReference type="EMBL" id="BGZJ01000001">
    <property type="protein sequence ID" value="GBO94094.1"/>
    <property type="molecule type" value="Genomic_DNA"/>
</dbReference>
<sequence>MTEALDIARRRFTAKVYDPAKSVTDAEWKDLLEILRLAPTSVNYQPVQYFVAETEEERAAVAAGVSDFNQERVTKASRAIVCAVPFRPSEEHLQAVYKQEIADGRYAGHEGEENMDAGRRYFVGLHAVTSGEFFEWASKQAYLGMGYLMFAAAQMGLDTTIMEGVQFQKMDENLGLAEKGLASVLVLAIGHHDEKEDRNATKQKSRLPMDAVIHRVAK</sequence>
<dbReference type="AlphaFoldDB" id="A0A388SHD4"/>